<dbReference type="Proteomes" id="UP000507222">
    <property type="component" value="Unassembled WGS sequence"/>
</dbReference>
<evidence type="ECO:0000313" key="3">
    <source>
        <dbReference type="EMBL" id="CAB4266055.1"/>
    </source>
</evidence>
<evidence type="ECO:0000256" key="1">
    <source>
        <dbReference type="SAM" id="MobiDB-lite"/>
    </source>
</evidence>
<sequence length="279" mass="31462">MGRRIPADETNLLIHPLLSISFFAAGMAATIAMITALCSFTRKRSPPPSQAPANTTTEIDAEPATMAAAGTTTTTPQQDSETDQENEDGRESKELPLPPRMRHSGQIDSTINNKAHMKKSASERRLLSNLSMKLPRSLSMARKDKVKEEYNKRKNTKLKPEESIWMKTIILGEKCKVPDEDEVAIYDAKGRKIPAYRPKSRQSSFIDPSAIPDQRMRKVEIENKIIKREITNKKTKIKKVIKNDNNVNVFRVIIEWQSFFFSAAQQLNGSEAEGDSRVF</sequence>
<dbReference type="PANTHER" id="PTHR36801:SF3">
    <property type="entry name" value="OS06G0150300 PROTEIN"/>
    <property type="match status" value="1"/>
</dbReference>
<evidence type="ECO:0000313" key="4">
    <source>
        <dbReference type="Proteomes" id="UP000507222"/>
    </source>
</evidence>
<gene>
    <name evidence="3" type="ORF">CURHAP_LOCUS8290</name>
</gene>
<keyword evidence="2" id="KW-0472">Membrane</keyword>
<feature type="compositionally biased region" description="Low complexity" evidence="1">
    <location>
        <begin position="62"/>
        <end position="79"/>
    </location>
</feature>
<accession>A0A6J5TSQ1</accession>
<feature type="transmembrane region" description="Helical" evidence="2">
    <location>
        <begin position="20"/>
        <end position="40"/>
    </location>
</feature>
<feature type="region of interest" description="Disordered" evidence="1">
    <location>
        <begin position="43"/>
        <end position="106"/>
    </location>
</feature>
<keyword evidence="2" id="KW-0812">Transmembrane</keyword>
<dbReference type="EMBL" id="CAEKDK010000001">
    <property type="protein sequence ID" value="CAB4266055.1"/>
    <property type="molecule type" value="Genomic_DNA"/>
</dbReference>
<reference evidence="3 4" key="1">
    <citation type="submission" date="2020-05" db="EMBL/GenBank/DDBJ databases">
        <authorList>
            <person name="Campoy J."/>
            <person name="Schneeberger K."/>
            <person name="Spophaly S."/>
        </authorList>
    </citation>
    <scope>NUCLEOTIDE SEQUENCE [LARGE SCALE GENOMIC DNA]</scope>
    <source>
        <strain evidence="3">PruArmRojPasFocal</strain>
    </source>
</reference>
<proteinExistence type="predicted"/>
<dbReference type="AlphaFoldDB" id="A0A6J5TSQ1"/>
<evidence type="ECO:0000256" key="2">
    <source>
        <dbReference type="SAM" id="Phobius"/>
    </source>
</evidence>
<name>A0A6J5TSQ1_PRUAR</name>
<dbReference type="PANTHER" id="PTHR36801">
    <property type="entry name" value="OS06G0150200 PROTEIN"/>
    <property type="match status" value="1"/>
</dbReference>
<protein>
    <submittedName>
        <fullName evidence="3">Uncharacterized protein</fullName>
    </submittedName>
</protein>
<keyword evidence="2" id="KW-1133">Transmembrane helix</keyword>
<organism evidence="3 4">
    <name type="scientific">Prunus armeniaca</name>
    <name type="common">Apricot</name>
    <name type="synonym">Armeniaca vulgaris</name>
    <dbReference type="NCBI Taxonomy" id="36596"/>
    <lineage>
        <taxon>Eukaryota</taxon>
        <taxon>Viridiplantae</taxon>
        <taxon>Streptophyta</taxon>
        <taxon>Embryophyta</taxon>
        <taxon>Tracheophyta</taxon>
        <taxon>Spermatophyta</taxon>
        <taxon>Magnoliopsida</taxon>
        <taxon>eudicotyledons</taxon>
        <taxon>Gunneridae</taxon>
        <taxon>Pentapetalae</taxon>
        <taxon>rosids</taxon>
        <taxon>fabids</taxon>
        <taxon>Rosales</taxon>
        <taxon>Rosaceae</taxon>
        <taxon>Amygdaloideae</taxon>
        <taxon>Amygdaleae</taxon>
        <taxon>Prunus</taxon>
    </lineage>
</organism>